<evidence type="ECO:0000313" key="13">
    <source>
        <dbReference type="Proteomes" id="UP000294914"/>
    </source>
</evidence>
<dbReference type="PANTHER" id="PTHR32182:SF0">
    <property type="entry name" value="DNA REPLICATION AND REPAIR PROTEIN RECF"/>
    <property type="match status" value="1"/>
</dbReference>
<keyword evidence="7 9" id="KW-0067">ATP-binding</keyword>
<comment type="caution">
    <text evidence="12">The sequence shown here is derived from an EMBL/GenBank/DDBJ whole genome shotgun (WGS) entry which is preliminary data.</text>
</comment>
<keyword evidence="4 9" id="KW-0963">Cytoplasm</keyword>
<reference evidence="12 13" key="1">
    <citation type="submission" date="2019-03" db="EMBL/GenBank/DDBJ databases">
        <title>Genomic Encyclopedia of Type Strains, Phase IV (KMG-IV): sequencing the most valuable type-strain genomes for metagenomic binning, comparative biology and taxonomic classification.</title>
        <authorList>
            <person name="Goeker M."/>
        </authorList>
    </citation>
    <scope>NUCLEOTIDE SEQUENCE [LARGE SCALE GENOMIC DNA]</scope>
    <source>
        <strain evidence="12 13">DSM 16326</strain>
    </source>
</reference>
<dbReference type="SUPFAM" id="SSF52540">
    <property type="entry name" value="P-loop containing nucleoside triphosphate hydrolases"/>
    <property type="match status" value="1"/>
</dbReference>
<keyword evidence="9 10" id="KW-0742">SOS response</keyword>
<dbReference type="AlphaFoldDB" id="A0A4R8ITW6"/>
<protein>
    <recommendedName>
        <fullName evidence="3 9">DNA replication and repair protein RecF</fullName>
    </recommendedName>
</protein>
<keyword evidence="13" id="KW-1185">Reference proteome</keyword>
<dbReference type="InterPro" id="IPR001238">
    <property type="entry name" value="DNA-binding_RecF"/>
</dbReference>
<dbReference type="EMBL" id="SOQX01000001">
    <property type="protein sequence ID" value="TDY03864.1"/>
    <property type="molecule type" value="Genomic_DNA"/>
</dbReference>
<keyword evidence="9 10" id="KW-0227">DNA damage</keyword>
<dbReference type="GO" id="GO:0003697">
    <property type="term" value="F:single-stranded DNA binding"/>
    <property type="evidence" value="ECO:0007669"/>
    <property type="project" value="UniProtKB-UniRule"/>
</dbReference>
<evidence type="ECO:0000256" key="3">
    <source>
        <dbReference type="ARBA" id="ARBA00020170"/>
    </source>
</evidence>
<dbReference type="Proteomes" id="UP000294914">
    <property type="component" value="Unassembled WGS sequence"/>
</dbReference>
<comment type="similarity">
    <text evidence="2 9 10">Belongs to the RecF family.</text>
</comment>
<evidence type="ECO:0000259" key="11">
    <source>
        <dbReference type="Pfam" id="PF02463"/>
    </source>
</evidence>
<dbReference type="PROSITE" id="PS00618">
    <property type="entry name" value="RECF_2"/>
    <property type="match status" value="1"/>
</dbReference>
<dbReference type="GO" id="GO:0006260">
    <property type="term" value="P:DNA replication"/>
    <property type="evidence" value="ECO:0007669"/>
    <property type="project" value="UniProtKB-UniRule"/>
</dbReference>
<dbReference type="InterPro" id="IPR003395">
    <property type="entry name" value="RecF/RecN/SMC_N"/>
</dbReference>
<evidence type="ECO:0000256" key="4">
    <source>
        <dbReference type="ARBA" id="ARBA00022490"/>
    </source>
</evidence>
<evidence type="ECO:0000256" key="8">
    <source>
        <dbReference type="ARBA" id="ARBA00023125"/>
    </source>
</evidence>
<evidence type="ECO:0000256" key="9">
    <source>
        <dbReference type="HAMAP-Rule" id="MF_00365"/>
    </source>
</evidence>
<dbReference type="OrthoDB" id="9803889at2"/>
<dbReference type="GO" id="GO:0005737">
    <property type="term" value="C:cytoplasm"/>
    <property type="evidence" value="ECO:0007669"/>
    <property type="project" value="UniProtKB-SubCell"/>
</dbReference>
<dbReference type="GO" id="GO:0000731">
    <property type="term" value="P:DNA synthesis involved in DNA repair"/>
    <property type="evidence" value="ECO:0007669"/>
    <property type="project" value="TreeGrafter"/>
</dbReference>
<dbReference type="PANTHER" id="PTHR32182">
    <property type="entry name" value="DNA REPLICATION AND REPAIR PROTEIN RECF"/>
    <property type="match status" value="1"/>
</dbReference>
<feature type="domain" description="RecF/RecN/SMC N-terminal" evidence="11">
    <location>
        <begin position="3"/>
        <end position="353"/>
    </location>
</feature>
<keyword evidence="8 9" id="KW-0238">DNA-binding</keyword>
<evidence type="ECO:0000313" key="12">
    <source>
        <dbReference type="EMBL" id="TDY03864.1"/>
    </source>
</evidence>
<evidence type="ECO:0000256" key="10">
    <source>
        <dbReference type="RuleBase" id="RU000578"/>
    </source>
</evidence>
<dbReference type="NCBIfam" id="TIGR00611">
    <property type="entry name" value="recf"/>
    <property type="match status" value="1"/>
</dbReference>
<organism evidence="12 13">
    <name type="scientific">Thiohalophilus thiocyanatoxydans</name>
    <dbReference type="NCBI Taxonomy" id="381308"/>
    <lineage>
        <taxon>Bacteria</taxon>
        <taxon>Pseudomonadati</taxon>
        <taxon>Pseudomonadota</taxon>
        <taxon>Gammaproteobacteria</taxon>
        <taxon>Thiohalomonadales</taxon>
        <taxon>Thiohalophilaceae</taxon>
        <taxon>Thiohalophilus</taxon>
    </lineage>
</organism>
<evidence type="ECO:0000256" key="2">
    <source>
        <dbReference type="ARBA" id="ARBA00008016"/>
    </source>
</evidence>
<keyword evidence="6 9" id="KW-0547">Nucleotide-binding</keyword>
<evidence type="ECO:0000256" key="7">
    <source>
        <dbReference type="ARBA" id="ARBA00022840"/>
    </source>
</evidence>
<dbReference type="GO" id="GO:0006302">
    <property type="term" value="P:double-strand break repair"/>
    <property type="evidence" value="ECO:0007669"/>
    <property type="project" value="TreeGrafter"/>
</dbReference>
<name>A0A4R8ITW6_9GAMM</name>
<keyword evidence="9 10" id="KW-0234">DNA repair</keyword>
<dbReference type="RefSeq" id="WP_134080435.1">
    <property type="nucleotide sequence ID" value="NZ_SOQX01000001.1"/>
</dbReference>
<comment type="subcellular location">
    <subcellularLocation>
        <location evidence="1 9 10">Cytoplasm</location>
    </subcellularLocation>
</comment>
<gene>
    <name evidence="9" type="primary">recF</name>
    <name evidence="12" type="ORF">EDC23_0235</name>
</gene>
<accession>A0A4R8ITW6</accession>
<dbReference type="GO" id="GO:0009432">
    <property type="term" value="P:SOS response"/>
    <property type="evidence" value="ECO:0007669"/>
    <property type="project" value="UniProtKB-UniRule"/>
</dbReference>
<dbReference type="Gene3D" id="1.20.1050.90">
    <property type="entry name" value="RecF/RecN/SMC, N-terminal domain"/>
    <property type="match status" value="1"/>
</dbReference>
<dbReference type="Pfam" id="PF02463">
    <property type="entry name" value="SMC_N"/>
    <property type="match status" value="1"/>
</dbReference>
<keyword evidence="5 9" id="KW-0235">DNA replication</keyword>
<dbReference type="HAMAP" id="MF_00365">
    <property type="entry name" value="RecF"/>
    <property type="match status" value="1"/>
</dbReference>
<feature type="binding site" evidence="9">
    <location>
        <begin position="30"/>
        <end position="37"/>
    </location>
    <ligand>
        <name>ATP</name>
        <dbReference type="ChEBI" id="CHEBI:30616"/>
    </ligand>
</feature>
<evidence type="ECO:0000256" key="1">
    <source>
        <dbReference type="ARBA" id="ARBA00004496"/>
    </source>
</evidence>
<dbReference type="InterPro" id="IPR042174">
    <property type="entry name" value="RecF_2"/>
</dbReference>
<sequence length="358" mass="40473">MSLVHLEIARVRNLSSVRIVPCDRINLIHGQNASGKTSLLEAIHLLSLARSFRTHPIQHVIQRDHASLTVFGRIQGRGGQTTAVGIEKGRDLTRIRINGQTVQKSSALAAVLPVQIINPDIHRILEQGPRYRRQFLDWGVFHVEHTFLPVWQAYHKALRQRNAALRAQSPPAEIRYWDTQLIEHGQQLTALRQNYVAALTPWLTRYCQALLGSAPEVHYQPGWAQDRDFQAALEKGFERDRQQGFTHSGPHRADLVLRQEKMPVQNHFSRGQQKLLASAMRLAQIAQFRDVRDQIPVLLVDDLPAELDPDRRARLLSLLVESGAQLFITATETGLIDTTGCEPVKVFHVEHGAVQEVV</sequence>
<dbReference type="InterPro" id="IPR018078">
    <property type="entry name" value="DNA-binding_RecF_CS"/>
</dbReference>
<evidence type="ECO:0000256" key="5">
    <source>
        <dbReference type="ARBA" id="ARBA00022705"/>
    </source>
</evidence>
<evidence type="ECO:0000256" key="6">
    <source>
        <dbReference type="ARBA" id="ARBA00022741"/>
    </source>
</evidence>
<comment type="function">
    <text evidence="9 10">The RecF protein is involved in DNA metabolism; it is required for DNA replication and normal SOS inducibility. RecF binds preferentially to single-stranded, linear DNA. It also seems to bind ATP.</text>
</comment>
<dbReference type="Gene3D" id="3.40.50.300">
    <property type="entry name" value="P-loop containing nucleotide triphosphate hydrolases"/>
    <property type="match status" value="1"/>
</dbReference>
<proteinExistence type="inferred from homology"/>
<dbReference type="GO" id="GO:0005524">
    <property type="term" value="F:ATP binding"/>
    <property type="evidence" value="ECO:0007669"/>
    <property type="project" value="UniProtKB-UniRule"/>
</dbReference>
<dbReference type="InterPro" id="IPR027417">
    <property type="entry name" value="P-loop_NTPase"/>
</dbReference>